<evidence type="ECO:0000313" key="11">
    <source>
        <dbReference type="EMBL" id="GAV25035.1"/>
    </source>
</evidence>
<feature type="active site" evidence="10">
    <location>
        <position position="74"/>
    </location>
</feature>
<accession>A0A1L8D1G8</accession>
<comment type="catalytic activity">
    <reaction evidence="8 9">
        <text>(2S,6S)-2,6-diaminopimelate = meso-2,6-diaminopimelate</text>
        <dbReference type="Rhea" id="RHEA:15393"/>
        <dbReference type="ChEBI" id="CHEBI:57609"/>
        <dbReference type="ChEBI" id="CHEBI:57791"/>
        <dbReference type="EC" id="5.1.1.7"/>
    </reaction>
</comment>
<dbReference type="Pfam" id="PF01678">
    <property type="entry name" value="DAP_epimerase"/>
    <property type="match status" value="2"/>
</dbReference>
<dbReference type="UniPathway" id="UPA00034">
    <property type="reaction ID" value="UER00025"/>
</dbReference>
<feature type="binding site" evidence="9">
    <location>
        <begin position="209"/>
        <end position="210"/>
    </location>
    <ligand>
        <name>substrate</name>
    </ligand>
</feature>
<dbReference type="InterPro" id="IPR018510">
    <property type="entry name" value="DAP_epimerase_AS"/>
</dbReference>
<dbReference type="NCBIfam" id="TIGR00652">
    <property type="entry name" value="DapF"/>
    <property type="match status" value="1"/>
</dbReference>
<feature type="binding site" evidence="9">
    <location>
        <position position="11"/>
    </location>
    <ligand>
        <name>substrate</name>
    </ligand>
</feature>
<keyword evidence="4 9" id="KW-0963">Cytoplasm</keyword>
<comment type="pathway">
    <text evidence="1 9">Amino-acid biosynthesis; L-lysine biosynthesis via DAP pathway; DL-2,6-diaminopimelate from LL-2,6-diaminopimelate: step 1/1.</text>
</comment>
<dbReference type="InterPro" id="IPR001653">
    <property type="entry name" value="DAP_epimerase_DapF"/>
</dbReference>
<protein>
    <recommendedName>
        <fullName evidence="3 9">Diaminopimelate epimerase</fullName>
        <shortName evidence="9">DAP epimerase</shortName>
        <ecNumber evidence="3 9">5.1.1.7</ecNumber>
    </recommendedName>
    <alternativeName>
        <fullName evidence="9">PLP-independent amino acid racemase</fullName>
    </alternativeName>
</protein>
<dbReference type="AlphaFoldDB" id="A0A1L8D1G8"/>
<comment type="subunit">
    <text evidence="9">Homodimer.</text>
</comment>
<evidence type="ECO:0000256" key="10">
    <source>
        <dbReference type="PROSITE-ProRule" id="PRU10125"/>
    </source>
</evidence>
<dbReference type="FunFam" id="3.10.310.10:FF:000001">
    <property type="entry name" value="Diaminopimelate epimerase"/>
    <property type="match status" value="1"/>
</dbReference>
<dbReference type="EC" id="5.1.1.7" evidence="3 9"/>
<evidence type="ECO:0000256" key="8">
    <source>
        <dbReference type="ARBA" id="ARBA00051712"/>
    </source>
</evidence>
<dbReference type="STRING" id="661089.ciss_09680"/>
<reference evidence="12" key="1">
    <citation type="submission" date="2016-12" db="EMBL/GenBank/DDBJ databases">
        <title>Draft Genome Sequences od Carboxydothermus pertinax and islandicus, Hydrogenogenic Carboxydotrophic Bacteria.</title>
        <authorList>
            <person name="Fukuyama Y."/>
            <person name="Ohmae K."/>
            <person name="Yoneda Y."/>
            <person name="Yoshida T."/>
            <person name="Sako Y."/>
        </authorList>
    </citation>
    <scope>NUCLEOTIDE SEQUENCE [LARGE SCALE GENOMIC DNA]</scope>
    <source>
        <strain evidence="12">SET</strain>
    </source>
</reference>
<comment type="similarity">
    <text evidence="2 9">Belongs to the diaminopimelate epimerase family.</text>
</comment>
<dbReference type="Proteomes" id="UP000187338">
    <property type="component" value="Unassembled WGS sequence"/>
</dbReference>
<keyword evidence="5 9" id="KW-0028">Amino-acid biosynthesis</keyword>
<feature type="binding site" evidence="9">
    <location>
        <position position="191"/>
    </location>
    <ligand>
        <name>substrate</name>
    </ligand>
</feature>
<name>A0A1L8D1G8_9THEO</name>
<evidence type="ECO:0000256" key="7">
    <source>
        <dbReference type="ARBA" id="ARBA00023235"/>
    </source>
</evidence>
<evidence type="ECO:0000256" key="6">
    <source>
        <dbReference type="ARBA" id="ARBA00023154"/>
    </source>
</evidence>
<dbReference type="PANTHER" id="PTHR31689:SF0">
    <property type="entry name" value="DIAMINOPIMELATE EPIMERASE"/>
    <property type="match status" value="1"/>
</dbReference>
<keyword evidence="6 9" id="KW-0457">Lysine biosynthesis</keyword>
<evidence type="ECO:0000256" key="9">
    <source>
        <dbReference type="HAMAP-Rule" id="MF_00197"/>
    </source>
</evidence>
<evidence type="ECO:0000313" key="12">
    <source>
        <dbReference type="Proteomes" id="UP000187338"/>
    </source>
</evidence>
<sequence length="275" mass="30359">MEFLKMHGLGNDFVVVDEIKNQNLVNKNLSDLAKKICDRRFGIGADGLVLLLPSEKADFKMRIINSDGSEAEMCGNAIRCVARYYVEKYNPAKKQLEVETLAGIIKPEVLENNMVRVDMGRPILKPQEIPVAVEEEPVNIPLEVSGQKFFFTAVSMGNPHAVIFVDSLAKIELEKYGPLIETHPLFPRKTNVEFVEILSPKKVKVLVWERGAGATLACGTGASAVVVAGRILGHLQEDVEVVLPGGSLYITWKFGESVYMTGPAEIVFKGEYILI</sequence>
<comment type="caution">
    <text evidence="9">Lacks conserved residue(s) required for the propagation of feature annotation.</text>
</comment>
<dbReference type="SUPFAM" id="SSF54506">
    <property type="entry name" value="Diaminopimelate epimerase-like"/>
    <property type="match status" value="1"/>
</dbReference>
<evidence type="ECO:0000256" key="1">
    <source>
        <dbReference type="ARBA" id="ARBA00005196"/>
    </source>
</evidence>
<feature type="active site" description="Proton donor" evidence="9">
    <location>
        <position position="74"/>
    </location>
</feature>
<dbReference type="RefSeq" id="WP_075865204.1">
    <property type="nucleotide sequence ID" value="NZ_BDJL01000030.1"/>
</dbReference>
<evidence type="ECO:0000256" key="3">
    <source>
        <dbReference type="ARBA" id="ARBA00013080"/>
    </source>
</evidence>
<dbReference type="PANTHER" id="PTHR31689">
    <property type="entry name" value="DIAMINOPIMELATE EPIMERASE, CHLOROPLASTIC"/>
    <property type="match status" value="1"/>
</dbReference>
<dbReference type="HAMAP" id="MF_00197">
    <property type="entry name" value="DAP_epimerase"/>
    <property type="match status" value="1"/>
</dbReference>
<dbReference type="GO" id="GO:0008837">
    <property type="term" value="F:diaminopimelate epimerase activity"/>
    <property type="evidence" value="ECO:0007669"/>
    <property type="project" value="UniProtKB-UniRule"/>
</dbReference>
<evidence type="ECO:0000256" key="5">
    <source>
        <dbReference type="ARBA" id="ARBA00022605"/>
    </source>
</evidence>
<feature type="binding site" evidence="9">
    <location>
        <position position="65"/>
    </location>
    <ligand>
        <name>substrate</name>
    </ligand>
</feature>
<dbReference type="OrthoDB" id="9805408at2"/>
<feature type="binding site" evidence="9">
    <location>
        <begin position="219"/>
        <end position="220"/>
    </location>
    <ligand>
        <name>substrate</name>
    </ligand>
</feature>
<keyword evidence="7 9" id="KW-0413">Isomerase</keyword>
<comment type="subcellular location">
    <subcellularLocation>
        <location evidence="9">Cytoplasm</location>
    </subcellularLocation>
</comment>
<organism evidence="11 12">
    <name type="scientific">Carboxydothermus islandicus</name>
    <dbReference type="NCBI Taxonomy" id="661089"/>
    <lineage>
        <taxon>Bacteria</taxon>
        <taxon>Bacillati</taxon>
        <taxon>Bacillota</taxon>
        <taxon>Clostridia</taxon>
        <taxon>Thermoanaerobacterales</taxon>
        <taxon>Thermoanaerobacteraceae</taxon>
        <taxon>Carboxydothermus</taxon>
    </lineage>
</organism>
<gene>
    <name evidence="9" type="primary">dapF</name>
    <name evidence="11" type="ORF">ciss_09680</name>
</gene>
<keyword evidence="12" id="KW-1185">Reference proteome</keyword>
<dbReference type="Gene3D" id="3.10.310.10">
    <property type="entry name" value="Diaminopimelate Epimerase, Chain A, domain 1"/>
    <property type="match status" value="2"/>
</dbReference>
<comment type="function">
    <text evidence="9">Catalyzes the stereoinversion of LL-2,6-diaminopimelate (L,L-DAP) to meso-diaminopimelate (meso-DAP), a precursor of L-lysine and an essential component of the bacterial peptidoglycan.</text>
</comment>
<dbReference type="GO" id="GO:0009089">
    <property type="term" value="P:lysine biosynthetic process via diaminopimelate"/>
    <property type="evidence" value="ECO:0007669"/>
    <property type="project" value="UniProtKB-UniRule"/>
</dbReference>
<proteinExistence type="inferred from homology"/>
<feature type="binding site" evidence="9">
    <location>
        <begin position="75"/>
        <end position="76"/>
    </location>
    <ligand>
        <name>substrate</name>
    </ligand>
</feature>
<dbReference type="PROSITE" id="PS01326">
    <property type="entry name" value="DAP_EPIMERASE"/>
    <property type="match status" value="1"/>
</dbReference>
<feature type="binding site" evidence="9">
    <location>
        <position position="158"/>
    </location>
    <ligand>
        <name>substrate</name>
    </ligand>
</feature>
<evidence type="ECO:0000256" key="4">
    <source>
        <dbReference type="ARBA" id="ARBA00022490"/>
    </source>
</evidence>
<dbReference type="GO" id="GO:0005829">
    <property type="term" value="C:cytosol"/>
    <property type="evidence" value="ECO:0007669"/>
    <property type="project" value="TreeGrafter"/>
</dbReference>
<evidence type="ECO:0000256" key="2">
    <source>
        <dbReference type="ARBA" id="ARBA00010219"/>
    </source>
</evidence>
<comment type="caution">
    <text evidence="11">The sequence shown here is derived from an EMBL/GenBank/DDBJ whole genome shotgun (WGS) entry which is preliminary data.</text>
</comment>
<feature type="active site" description="Proton acceptor" evidence="9">
    <location>
        <position position="218"/>
    </location>
</feature>
<feature type="site" description="Could be important to modulate the pK values of the two catalytic cysteine residues" evidence="9">
    <location>
        <position position="160"/>
    </location>
</feature>
<dbReference type="EMBL" id="BDJL01000030">
    <property type="protein sequence ID" value="GAV25035.1"/>
    <property type="molecule type" value="Genomic_DNA"/>
</dbReference>
<feature type="site" description="Could be important to modulate the pK values of the two catalytic cysteine residues" evidence="9">
    <location>
        <position position="209"/>
    </location>
</feature>